<reference evidence="2" key="1">
    <citation type="submission" date="2021-01" db="EMBL/GenBank/DDBJ databases">
        <authorList>
            <person name="Corre E."/>
            <person name="Pelletier E."/>
            <person name="Niang G."/>
            <person name="Scheremetjew M."/>
            <person name="Finn R."/>
            <person name="Kale V."/>
            <person name="Holt S."/>
            <person name="Cochrane G."/>
            <person name="Meng A."/>
            <person name="Brown T."/>
            <person name="Cohen L."/>
        </authorList>
    </citation>
    <scope>NUCLEOTIDE SEQUENCE</scope>
    <source>
        <strain evidence="2">CCMP1258.1</strain>
    </source>
</reference>
<evidence type="ECO:0000313" key="2">
    <source>
        <dbReference type="EMBL" id="CAD9575328.1"/>
    </source>
</evidence>
<dbReference type="Pfam" id="PF24181">
    <property type="entry name" value="TPR_TTI1_C"/>
    <property type="match status" value="1"/>
</dbReference>
<accession>A0A7S2P3C1</accession>
<dbReference type="InterPro" id="IPR057567">
    <property type="entry name" value="TPR_TTI1_C"/>
</dbReference>
<name>A0A7S2P3C1_BIGNA</name>
<protein>
    <recommendedName>
        <fullName evidence="1">TTI1 C-terminal TPR domain-containing protein</fullName>
    </recommendedName>
</protein>
<dbReference type="PANTHER" id="PTHR18460">
    <property type="entry name" value="TEL2 INTERACTING PROTEIN 1 TTI1 FAMILY MEMBER"/>
    <property type="match status" value="1"/>
</dbReference>
<dbReference type="InterPro" id="IPR052587">
    <property type="entry name" value="TELO2-interacting_protein_1"/>
</dbReference>
<sequence>MALKNEERHLLPIVAQTWDSLRPHYTFNFNENISITKRHHHNLNWSHNDHRDHPDHALLANVRILESALKVLETLGKLCPAFLTQRFAEHVWPGLRKLLLYSQGNLRMKSSLNSSALNLSSATITLRQKREQQHDIDFKIQMAILNALEMLVLHAPELAVRVLPDILETVATYIVGTRTLPSSSTALSKLPREISDAAHQVLVAVGCVDADLVWWHFQDHLSIGNDSNDKECSQNVAIDNFLVKIDLVGEQESSESR</sequence>
<organism evidence="2">
    <name type="scientific">Bigelowiella natans</name>
    <name type="common">Pedinomonas minutissima</name>
    <name type="synonym">Chlorarachnion sp. (strain CCMP621)</name>
    <dbReference type="NCBI Taxonomy" id="227086"/>
    <lineage>
        <taxon>Eukaryota</taxon>
        <taxon>Sar</taxon>
        <taxon>Rhizaria</taxon>
        <taxon>Cercozoa</taxon>
        <taxon>Chlorarachniophyceae</taxon>
        <taxon>Bigelowiella</taxon>
    </lineage>
</organism>
<dbReference type="GO" id="GO:0005737">
    <property type="term" value="C:cytoplasm"/>
    <property type="evidence" value="ECO:0007669"/>
    <property type="project" value="TreeGrafter"/>
</dbReference>
<dbReference type="AlphaFoldDB" id="A0A7S2P3C1"/>
<evidence type="ECO:0000259" key="1">
    <source>
        <dbReference type="Pfam" id="PF24181"/>
    </source>
</evidence>
<feature type="domain" description="TTI1 C-terminal TPR" evidence="1">
    <location>
        <begin position="64"/>
        <end position="214"/>
    </location>
</feature>
<dbReference type="PANTHER" id="PTHR18460:SF3">
    <property type="entry name" value="TELO2-INTERACTING PROTEIN 1 HOMOLOG"/>
    <property type="match status" value="1"/>
</dbReference>
<proteinExistence type="predicted"/>
<dbReference type="EMBL" id="HBHA01000009">
    <property type="protein sequence ID" value="CAD9575328.1"/>
    <property type="molecule type" value="Transcribed_RNA"/>
</dbReference>
<gene>
    <name evidence="2" type="ORF">BIGN1055_LOCUS4</name>
</gene>